<dbReference type="Proteomes" id="UP000187406">
    <property type="component" value="Unassembled WGS sequence"/>
</dbReference>
<comment type="caution">
    <text evidence="2">The sequence shown here is derived from an EMBL/GenBank/DDBJ whole genome shotgun (WGS) entry which is preliminary data.</text>
</comment>
<proteinExistence type="predicted"/>
<organism evidence="2 3">
    <name type="scientific">Cephalotus follicularis</name>
    <name type="common">Albany pitcher plant</name>
    <dbReference type="NCBI Taxonomy" id="3775"/>
    <lineage>
        <taxon>Eukaryota</taxon>
        <taxon>Viridiplantae</taxon>
        <taxon>Streptophyta</taxon>
        <taxon>Embryophyta</taxon>
        <taxon>Tracheophyta</taxon>
        <taxon>Spermatophyta</taxon>
        <taxon>Magnoliopsida</taxon>
        <taxon>eudicotyledons</taxon>
        <taxon>Gunneridae</taxon>
        <taxon>Pentapetalae</taxon>
        <taxon>rosids</taxon>
        <taxon>fabids</taxon>
        <taxon>Oxalidales</taxon>
        <taxon>Cephalotaceae</taxon>
        <taxon>Cephalotus</taxon>
    </lineage>
</organism>
<evidence type="ECO:0000313" key="3">
    <source>
        <dbReference type="Proteomes" id="UP000187406"/>
    </source>
</evidence>
<keyword evidence="3" id="KW-1185">Reference proteome</keyword>
<accession>A0A1Q3D4M0</accession>
<dbReference type="AlphaFoldDB" id="A0A1Q3D4M0"/>
<keyword evidence="1" id="KW-0812">Transmembrane</keyword>
<keyword evidence="1" id="KW-0472">Membrane</keyword>
<reference evidence="3" key="1">
    <citation type="submission" date="2016-04" db="EMBL/GenBank/DDBJ databases">
        <title>Cephalotus genome sequencing.</title>
        <authorList>
            <person name="Fukushima K."/>
            <person name="Hasebe M."/>
            <person name="Fang X."/>
        </authorList>
    </citation>
    <scope>NUCLEOTIDE SEQUENCE [LARGE SCALE GENOMIC DNA]</scope>
    <source>
        <strain evidence="3">cv. St1</strain>
    </source>
</reference>
<sequence length="108" mass="12691">MTLTFYGTKYYNDLLMEAGLFRNIQSEVLLQPYRRRSISVVMDLLSVSMFISALLFLSFTGWWSSLGVDMEKNSCRSFEAKEIVFTASTFFIGYLYQNYFLLFFFPSK</sequence>
<evidence type="ECO:0000256" key="1">
    <source>
        <dbReference type="SAM" id="Phobius"/>
    </source>
</evidence>
<evidence type="ECO:0000313" key="2">
    <source>
        <dbReference type="EMBL" id="GAV87402.1"/>
    </source>
</evidence>
<feature type="transmembrane region" description="Helical" evidence="1">
    <location>
        <begin position="40"/>
        <end position="63"/>
    </location>
</feature>
<dbReference type="InParanoid" id="A0A1Q3D4M0"/>
<feature type="transmembrane region" description="Helical" evidence="1">
    <location>
        <begin position="83"/>
        <end position="105"/>
    </location>
</feature>
<name>A0A1Q3D4M0_CEPFO</name>
<dbReference type="EMBL" id="BDDD01004294">
    <property type="protein sequence ID" value="GAV87402.1"/>
    <property type="molecule type" value="Genomic_DNA"/>
</dbReference>
<keyword evidence="1" id="KW-1133">Transmembrane helix</keyword>
<gene>
    <name evidence="2" type="ORF">CFOL_v3_30828</name>
</gene>
<protein>
    <submittedName>
        <fullName evidence="2">Uncharacterized protein</fullName>
    </submittedName>
</protein>